<name>I4BSH1_MYCCN</name>
<dbReference type="OrthoDB" id="4620468at2"/>
<protein>
    <recommendedName>
        <fullName evidence="3">Helix-turn-helix domain-containing protein</fullName>
    </recommendedName>
</protein>
<reference evidence="1 2" key="1">
    <citation type="submission" date="2012-06" db="EMBL/GenBank/DDBJ databases">
        <title>Complete sequence of plasmid 1 of Mycobacterium chubuense NBB4.</title>
        <authorList>
            <consortium name="US DOE Joint Genome Institute"/>
            <person name="Lucas S."/>
            <person name="Han J."/>
            <person name="Lapidus A."/>
            <person name="Cheng J.-F."/>
            <person name="Goodwin L."/>
            <person name="Pitluck S."/>
            <person name="Peters L."/>
            <person name="Mikhailova N."/>
            <person name="Teshima H."/>
            <person name="Detter J.C."/>
            <person name="Han C."/>
            <person name="Tapia R."/>
            <person name="Land M."/>
            <person name="Hauser L."/>
            <person name="Kyrpides N."/>
            <person name="Ivanova N."/>
            <person name="Pagani I."/>
            <person name="Mattes T."/>
            <person name="Holmes A."/>
            <person name="Rutledge P."/>
            <person name="Paulsen I."/>
            <person name="Coleman N."/>
            <person name="Woyke T."/>
        </authorList>
    </citation>
    <scope>NUCLEOTIDE SEQUENCE [LARGE SCALE GENOMIC DNA]</scope>
    <source>
        <strain evidence="1 2">NBB4</strain>
        <plasmid evidence="1 2">pMYCCH.01</plasmid>
    </source>
</reference>
<organism evidence="1 2">
    <name type="scientific">Mycolicibacterium chubuense (strain NBB4)</name>
    <name type="common">Mycobacterium chubuense</name>
    <dbReference type="NCBI Taxonomy" id="710421"/>
    <lineage>
        <taxon>Bacteria</taxon>
        <taxon>Bacillati</taxon>
        <taxon>Actinomycetota</taxon>
        <taxon>Actinomycetes</taxon>
        <taxon>Mycobacteriales</taxon>
        <taxon>Mycobacteriaceae</taxon>
        <taxon>Mycolicibacterium</taxon>
    </lineage>
</organism>
<evidence type="ECO:0008006" key="3">
    <source>
        <dbReference type="Google" id="ProtNLM"/>
    </source>
</evidence>
<dbReference type="HOGENOM" id="CLU_1957176_0_0_11"/>
<evidence type="ECO:0000313" key="1">
    <source>
        <dbReference type="EMBL" id="AFM20228.1"/>
    </source>
</evidence>
<sequence length="146" mass="15714">MSPPKQPPPGVETEPQGEVVPLQEAASRLGKDPRTLIKAITAGHLRGGAMPRPERLRWYVYVSELPPAADALPASSGAHWQVQDLQAQVVSLQEANRLLIAAQQDLLQAGGAGNEAAEHYRRVAERYLDALGQFNTPGHLGDLADL</sequence>
<proteinExistence type="predicted"/>
<dbReference type="KEGG" id="mcb:Mycch_5564"/>
<dbReference type="EMBL" id="CP003054">
    <property type="protein sequence ID" value="AFM20228.1"/>
    <property type="molecule type" value="Genomic_DNA"/>
</dbReference>
<evidence type="ECO:0000313" key="2">
    <source>
        <dbReference type="Proteomes" id="UP000006057"/>
    </source>
</evidence>
<dbReference type="AlphaFoldDB" id="I4BSH1"/>
<geneLocation type="plasmid" evidence="1 2">
    <name>pMYCCH.01</name>
</geneLocation>
<dbReference type="Proteomes" id="UP000006057">
    <property type="component" value="Plasmid pMYCCH.01"/>
</dbReference>
<accession>I4BSH1</accession>
<keyword evidence="2" id="KW-1185">Reference proteome</keyword>
<keyword evidence="1" id="KW-0614">Plasmid</keyword>
<gene>
    <name evidence="1" type="ordered locus">Mycch_5564</name>
</gene>